<keyword evidence="13" id="KW-1185">Reference proteome</keyword>
<evidence type="ECO:0000256" key="9">
    <source>
        <dbReference type="SAM" id="MobiDB-lite"/>
    </source>
</evidence>
<feature type="domain" description="Anti-sigma K factor RskA C-terminal" evidence="11">
    <location>
        <begin position="113"/>
        <end position="250"/>
    </location>
</feature>
<evidence type="ECO:0000256" key="1">
    <source>
        <dbReference type="ARBA" id="ARBA00004167"/>
    </source>
</evidence>
<comment type="subcellular location">
    <subcellularLocation>
        <location evidence="2">Cell membrane</location>
    </subcellularLocation>
    <subcellularLocation>
        <location evidence="1">Membrane</location>
        <topology evidence="1">Single-pass membrane protein</topology>
    </subcellularLocation>
</comment>
<feature type="region of interest" description="Disordered" evidence="9">
    <location>
        <begin position="73"/>
        <end position="98"/>
    </location>
</feature>
<dbReference type="InterPro" id="IPR041916">
    <property type="entry name" value="Anti_sigma_zinc_sf"/>
</dbReference>
<dbReference type="InterPro" id="IPR051474">
    <property type="entry name" value="Anti-sigma-K/W_factor"/>
</dbReference>
<evidence type="ECO:0000256" key="7">
    <source>
        <dbReference type="ARBA" id="ARBA00029829"/>
    </source>
</evidence>
<dbReference type="InterPro" id="IPR018764">
    <property type="entry name" value="RskA_C"/>
</dbReference>
<accession>A0ABU6NL12</accession>
<evidence type="ECO:0000313" key="12">
    <source>
        <dbReference type="EMBL" id="MED4128424.1"/>
    </source>
</evidence>
<dbReference type="PANTHER" id="PTHR37461:SF1">
    <property type="entry name" value="ANTI-SIGMA-K FACTOR RSKA"/>
    <property type="match status" value="1"/>
</dbReference>
<dbReference type="RefSeq" id="WP_035393167.1">
    <property type="nucleotide sequence ID" value="NZ_CP042163.1"/>
</dbReference>
<proteinExistence type="predicted"/>
<protein>
    <recommendedName>
        <fullName evidence="8">Regulator of SigK</fullName>
    </recommendedName>
    <alternativeName>
        <fullName evidence="7">Sigma-K anti-sigma factor RskA</fullName>
    </alternativeName>
</protein>
<dbReference type="Gene3D" id="1.10.10.1320">
    <property type="entry name" value="Anti-sigma factor, zinc-finger domain"/>
    <property type="match status" value="1"/>
</dbReference>
<keyword evidence="4 10" id="KW-0812">Transmembrane</keyword>
<keyword evidence="3" id="KW-1003">Cell membrane</keyword>
<gene>
    <name evidence="12" type="ORF">P5F74_09805</name>
</gene>
<evidence type="ECO:0000259" key="11">
    <source>
        <dbReference type="Pfam" id="PF10099"/>
    </source>
</evidence>
<keyword evidence="6 10" id="KW-0472">Membrane</keyword>
<dbReference type="EMBL" id="JAROAS010000017">
    <property type="protein sequence ID" value="MED4128424.1"/>
    <property type="molecule type" value="Genomic_DNA"/>
</dbReference>
<dbReference type="PANTHER" id="PTHR37461">
    <property type="entry name" value="ANTI-SIGMA-K FACTOR RSKA"/>
    <property type="match status" value="1"/>
</dbReference>
<evidence type="ECO:0000313" key="13">
    <source>
        <dbReference type="Proteomes" id="UP001341820"/>
    </source>
</evidence>
<comment type="caution">
    <text evidence="12">The sequence shown here is derived from an EMBL/GenBank/DDBJ whole genome shotgun (WGS) entry which is preliminary data.</text>
</comment>
<dbReference type="Pfam" id="PF10099">
    <property type="entry name" value="RskA_C"/>
    <property type="match status" value="1"/>
</dbReference>
<evidence type="ECO:0000256" key="3">
    <source>
        <dbReference type="ARBA" id="ARBA00022475"/>
    </source>
</evidence>
<reference evidence="12 13" key="1">
    <citation type="submission" date="2023-03" db="EMBL/GenBank/DDBJ databases">
        <title>Bacillus Genome Sequencing.</title>
        <authorList>
            <person name="Dunlap C."/>
        </authorList>
    </citation>
    <scope>NUCLEOTIDE SEQUENCE [LARGE SCALE GENOMIC DNA]</scope>
    <source>
        <strain evidence="12 13">B-4107</strain>
    </source>
</reference>
<evidence type="ECO:0000256" key="2">
    <source>
        <dbReference type="ARBA" id="ARBA00004236"/>
    </source>
</evidence>
<dbReference type="Proteomes" id="UP001341820">
    <property type="component" value="Unassembled WGS sequence"/>
</dbReference>
<organism evidence="12 13">
    <name type="scientific">Shouchella miscanthi</name>
    <dbReference type="NCBI Taxonomy" id="2598861"/>
    <lineage>
        <taxon>Bacteria</taxon>
        <taxon>Bacillati</taxon>
        <taxon>Bacillota</taxon>
        <taxon>Bacilli</taxon>
        <taxon>Bacillales</taxon>
        <taxon>Bacillaceae</taxon>
        <taxon>Shouchella</taxon>
    </lineage>
</organism>
<evidence type="ECO:0000256" key="10">
    <source>
        <dbReference type="SAM" id="Phobius"/>
    </source>
</evidence>
<feature type="transmembrane region" description="Helical" evidence="10">
    <location>
        <begin position="109"/>
        <end position="127"/>
    </location>
</feature>
<name>A0ABU6NL12_9BACI</name>
<sequence length="257" mass="28408">MSDKCTHLIDYVNGQLTDTETKEFEAHFKTCSTCEEELNEIRALTDDLGFDVDPVEPPPEMKERILSAAFAEKAPVESQSSDGKKPIAVGSTTNKQEQHIQKRKKKANWLIPAMAAALFLSLIGNIYTVSQLGEPDDVAIEPSITVDSLVQRLNLQPAAETIPFQATASFVNKDHYQQLVVEAEQLSQPEDTQVYQVWLLKDGEPYRAGTFTPAEDGSGISTFDIDPEMGYDTIAITIEPDETSETPEGDIVLVEEL</sequence>
<keyword evidence="5 10" id="KW-1133">Transmembrane helix</keyword>
<evidence type="ECO:0000256" key="4">
    <source>
        <dbReference type="ARBA" id="ARBA00022692"/>
    </source>
</evidence>
<evidence type="ECO:0000256" key="5">
    <source>
        <dbReference type="ARBA" id="ARBA00022989"/>
    </source>
</evidence>
<evidence type="ECO:0000256" key="6">
    <source>
        <dbReference type="ARBA" id="ARBA00023136"/>
    </source>
</evidence>
<evidence type="ECO:0000256" key="8">
    <source>
        <dbReference type="ARBA" id="ARBA00030803"/>
    </source>
</evidence>